<feature type="region of interest" description="Disordered" evidence="1">
    <location>
        <begin position="65"/>
        <end position="111"/>
    </location>
</feature>
<gene>
    <name evidence="2" type="ORF">TR127319</name>
</gene>
<proteinExistence type="predicted"/>
<reference evidence="2" key="1">
    <citation type="submission" date="2016-01" db="EMBL/GenBank/DDBJ databases">
        <title>Reference transcriptome for the parasite Schistocephalus solidus: insights into the molecular evolution of parasitism.</title>
        <authorList>
            <person name="Hebert F.O."/>
            <person name="Grambauer S."/>
            <person name="Barber I."/>
            <person name="Landry C.R."/>
            <person name="Aubin-Horth N."/>
        </authorList>
    </citation>
    <scope>NUCLEOTIDE SEQUENCE</scope>
</reference>
<sequence>CSNKQIGLKLYKRIHMRMESRKDGGSISKARLSNDLAIFPRIFIILLENIVENVFLKIKCPAPPSLPKSHPKCQSLAGRSQSKMRLQRAERQPMHSDIRRNGKAPPATAKL</sequence>
<dbReference type="AlphaFoldDB" id="A0A0X3PKW0"/>
<accession>A0A0X3PKW0</accession>
<evidence type="ECO:0000256" key="1">
    <source>
        <dbReference type="SAM" id="MobiDB-lite"/>
    </source>
</evidence>
<organism evidence="2">
    <name type="scientific">Schistocephalus solidus</name>
    <name type="common">Tapeworm</name>
    <dbReference type="NCBI Taxonomy" id="70667"/>
    <lineage>
        <taxon>Eukaryota</taxon>
        <taxon>Metazoa</taxon>
        <taxon>Spiralia</taxon>
        <taxon>Lophotrochozoa</taxon>
        <taxon>Platyhelminthes</taxon>
        <taxon>Cestoda</taxon>
        <taxon>Eucestoda</taxon>
        <taxon>Diphyllobothriidea</taxon>
        <taxon>Diphyllobothriidae</taxon>
        <taxon>Schistocephalus</taxon>
    </lineage>
</organism>
<name>A0A0X3PKW0_SCHSO</name>
<feature type="compositionally biased region" description="Basic and acidic residues" evidence="1">
    <location>
        <begin position="87"/>
        <end position="100"/>
    </location>
</feature>
<evidence type="ECO:0000313" key="2">
    <source>
        <dbReference type="EMBL" id="JAP51950.1"/>
    </source>
</evidence>
<dbReference type="EMBL" id="GEEE01011275">
    <property type="protein sequence ID" value="JAP51950.1"/>
    <property type="molecule type" value="Transcribed_RNA"/>
</dbReference>
<protein>
    <submittedName>
        <fullName evidence="2">Uncharacterized protein</fullName>
    </submittedName>
</protein>
<feature type="non-terminal residue" evidence="2">
    <location>
        <position position="1"/>
    </location>
</feature>